<keyword evidence="6" id="KW-1185">Reference proteome</keyword>
<accession>A0A926ISS9</accession>
<evidence type="ECO:0000313" key="5">
    <source>
        <dbReference type="EMBL" id="MBC8596714.1"/>
    </source>
</evidence>
<dbReference type="PANTHER" id="PTHR43523:SF6">
    <property type="entry name" value="GLYCOGEN BIOSYNTHESIS PROTEIN GLGD"/>
    <property type="match status" value="1"/>
</dbReference>
<comment type="caution">
    <text evidence="5">The sequence shown here is derived from an EMBL/GenBank/DDBJ whole genome shotgun (WGS) entry which is preliminary data.</text>
</comment>
<dbReference type="InterPro" id="IPR005835">
    <property type="entry name" value="NTP_transferase_dom"/>
</dbReference>
<dbReference type="GO" id="GO:0005978">
    <property type="term" value="P:glycogen biosynthetic process"/>
    <property type="evidence" value="ECO:0007669"/>
    <property type="project" value="UniProtKB-KW"/>
</dbReference>
<dbReference type="CDD" id="cd02508">
    <property type="entry name" value="ADP_Glucose_PP"/>
    <property type="match status" value="1"/>
</dbReference>
<feature type="domain" description="Nucleotidyl transferase" evidence="3">
    <location>
        <begin position="17"/>
        <end position="203"/>
    </location>
</feature>
<dbReference type="Proteomes" id="UP000647416">
    <property type="component" value="Unassembled WGS sequence"/>
</dbReference>
<dbReference type="InterPro" id="IPR011004">
    <property type="entry name" value="Trimer_LpxA-like_sf"/>
</dbReference>
<dbReference type="GO" id="GO:0008878">
    <property type="term" value="F:glucose-1-phosphate adenylyltransferase activity"/>
    <property type="evidence" value="ECO:0007669"/>
    <property type="project" value="UniProtKB-EC"/>
</dbReference>
<dbReference type="RefSeq" id="WP_262432132.1">
    <property type="nucleotide sequence ID" value="NZ_JACRTE010000007.1"/>
</dbReference>
<dbReference type="PANTHER" id="PTHR43523">
    <property type="entry name" value="GLUCOSE-1-PHOSPHATE ADENYLYLTRANSFERASE-RELATED"/>
    <property type="match status" value="1"/>
</dbReference>
<dbReference type="AlphaFoldDB" id="A0A926ISS9"/>
<proteinExistence type="inferred from homology"/>
<dbReference type="SUPFAM" id="SSF53448">
    <property type="entry name" value="Nucleotide-diphospho-sugar transferases"/>
    <property type="match status" value="1"/>
</dbReference>
<reference evidence="5" key="1">
    <citation type="submission" date="2020-08" db="EMBL/GenBank/DDBJ databases">
        <title>Genome public.</title>
        <authorList>
            <person name="Liu C."/>
            <person name="Sun Q."/>
        </authorList>
    </citation>
    <scope>NUCLEOTIDE SEQUENCE</scope>
    <source>
        <strain evidence="5">NSJ-50</strain>
    </source>
</reference>
<dbReference type="Gene3D" id="3.90.550.10">
    <property type="entry name" value="Spore Coat Polysaccharide Biosynthesis Protein SpsA, Chain A"/>
    <property type="match status" value="1"/>
</dbReference>
<comment type="similarity">
    <text evidence="1">Belongs to the bacterial/plant glucose-1-phosphate adenylyltransferase family.</text>
</comment>
<dbReference type="CDD" id="cd04651">
    <property type="entry name" value="LbH_G1P_AT_C"/>
    <property type="match status" value="1"/>
</dbReference>
<dbReference type="Pfam" id="PF24894">
    <property type="entry name" value="Hexapep_GlmU"/>
    <property type="match status" value="1"/>
</dbReference>
<dbReference type="EC" id="2.7.7.27" evidence="5"/>
<sequence length="370" mass="41105">MKMVGIIFSNIYDNTLGELTKKRTVASVPFGGRYRQIDFVLSNMVNSGITTTGIITKYHYQSLMDHLGTSSEWDLDRKNGGLFIIPPFADKSTEVYKGKIEALYGALSFLKKAEGDYVVMSDSVNVCNIDYEDVLESHIKSGADITVVASKEKEPSEDRKILLKTDENSRASEVVIDCIPAGGDFVGMGMFILDRKMLIDLVERCVAKGFYHFERDYLQPNFNSGKVSINVYEFKGVVLRNTSVASYFKNNFKLLDCDVRKNIFNPRAPIYTKVRDEAPTYYGKNSLVDDCLVADGCVINGNAEGCVIFRDVEIEEGAEVKNSVIMQGVKIGKGSKIENVILDKDVEIGSERTLIGAHTSPLIISKGEKI</sequence>
<keyword evidence="2" id="KW-0320">Glycogen biosynthesis</keyword>
<dbReference type="Pfam" id="PF00483">
    <property type="entry name" value="NTP_transferase"/>
    <property type="match status" value="1"/>
</dbReference>
<evidence type="ECO:0000259" key="3">
    <source>
        <dbReference type="Pfam" id="PF00483"/>
    </source>
</evidence>
<dbReference type="Gene3D" id="2.160.10.10">
    <property type="entry name" value="Hexapeptide repeat proteins"/>
    <property type="match status" value="1"/>
</dbReference>
<evidence type="ECO:0000259" key="4">
    <source>
        <dbReference type="Pfam" id="PF24894"/>
    </source>
</evidence>
<dbReference type="SUPFAM" id="SSF51161">
    <property type="entry name" value="Trimeric LpxA-like enzymes"/>
    <property type="match status" value="1"/>
</dbReference>
<keyword evidence="5" id="KW-0548">Nucleotidyltransferase</keyword>
<dbReference type="EMBL" id="JACRTE010000007">
    <property type="protein sequence ID" value="MBC8596714.1"/>
    <property type="molecule type" value="Genomic_DNA"/>
</dbReference>
<dbReference type="InterPro" id="IPR011832">
    <property type="entry name" value="GlgDAde_trans"/>
</dbReference>
<gene>
    <name evidence="5" type="primary">glgD</name>
    <name evidence="5" type="ORF">H8706_07495</name>
</gene>
<dbReference type="InterPro" id="IPR029044">
    <property type="entry name" value="Nucleotide-diphossugar_trans"/>
</dbReference>
<organism evidence="5 6">
    <name type="scientific">Qingrenia yutianensis</name>
    <dbReference type="NCBI Taxonomy" id="2763676"/>
    <lineage>
        <taxon>Bacteria</taxon>
        <taxon>Bacillati</taxon>
        <taxon>Bacillota</taxon>
        <taxon>Clostridia</taxon>
        <taxon>Eubacteriales</taxon>
        <taxon>Oscillospiraceae</taxon>
        <taxon>Qingrenia</taxon>
    </lineage>
</organism>
<protein>
    <submittedName>
        <fullName evidence="5">Glucose-1-phosphate adenylyltransferase subunit GlgD</fullName>
        <ecNumber evidence="5">2.7.7.27</ecNumber>
    </submittedName>
</protein>
<dbReference type="InterPro" id="IPR011831">
    <property type="entry name" value="ADP-Glc_PPase"/>
</dbReference>
<keyword evidence="5" id="KW-0808">Transferase</keyword>
<evidence type="ECO:0000256" key="2">
    <source>
        <dbReference type="ARBA" id="ARBA00023056"/>
    </source>
</evidence>
<name>A0A926ISS9_9FIRM</name>
<dbReference type="InterPro" id="IPR056818">
    <property type="entry name" value="GlmU/GlgC-like_hexapep"/>
</dbReference>
<evidence type="ECO:0000256" key="1">
    <source>
        <dbReference type="ARBA" id="ARBA00010443"/>
    </source>
</evidence>
<dbReference type="NCBIfam" id="TIGR02092">
    <property type="entry name" value="glgD"/>
    <property type="match status" value="1"/>
</dbReference>
<evidence type="ECO:0000313" key="6">
    <source>
        <dbReference type="Proteomes" id="UP000647416"/>
    </source>
</evidence>
<feature type="domain" description="Glucose-1-phosphate adenylyltransferase/Bifunctional protein GlmU-like C-terminal hexapeptide" evidence="4">
    <location>
        <begin position="284"/>
        <end position="357"/>
    </location>
</feature>